<dbReference type="InterPro" id="IPR007253">
    <property type="entry name" value="Cell_wall-bd_2"/>
</dbReference>
<evidence type="ECO:0000313" key="3">
    <source>
        <dbReference type="Proteomes" id="UP001260072"/>
    </source>
</evidence>
<dbReference type="CDD" id="cd12797">
    <property type="entry name" value="M23_peptidase"/>
    <property type="match status" value="1"/>
</dbReference>
<feature type="domain" description="M23ase beta-sheet core" evidence="1">
    <location>
        <begin position="350"/>
        <end position="446"/>
    </location>
</feature>
<dbReference type="InterPro" id="IPR011055">
    <property type="entry name" value="Dup_hybrid_motif"/>
</dbReference>
<dbReference type="PANTHER" id="PTHR21666">
    <property type="entry name" value="PEPTIDASE-RELATED"/>
    <property type="match status" value="1"/>
</dbReference>
<dbReference type="SUPFAM" id="SSF51261">
    <property type="entry name" value="Duplicated hybrid motif"/>
    <property type="match status" value="1"/>
</dbReference>
<keyword evidence="3" id="KW-1185">Reference proteome</keyword>
<dbReference type="Pfam" id="PF04122">
    <property type="entry name" value="CW_binding_2"/>
    <property type="match status" value="3"/>
</dbReference>
<protein>
    <submittedName>
        <fullName evidence="2">Cell wall-binding repeat-containing protein</fullName>
    </submittedName>
</protein>
<reference evidence="3" key="1">
    <citation type="submission" date="2023-07" db="EMBL/GenBank/DDBJ databases">
        <title>Description of three actinobacteria isolated from air of manufacturing shop in a pharmaceutical factory.</title>
        <authorList>
            <person name="Zhang D.-F."/>
        </authorList>
    </citation>
    <scope>NUCLEOTIDE SEQUENCE [LARGE SCALE GENOMIC DNA]</scope>
    <source>
        <strain evidence="3">CCTCC AB 2011122</strain>
    </source>
</reference>
<dbReference type="Gene3D" id="2.70.70.10">
    <property type="entry name" value="Glucose Permease (Domain IIA)"/>
    <property type="match status" value="1"/>
</dbReference>
<dbReference type="Pfam" id="PF01551">
    <property type="entry name" value="Peptidase_M23"/>
    <property type="match status" value="1"/>
</dbReference>
<evidence type="ECO:0000259" key="1">
    <source>
        <dbReference type="Pfam" id="PF01551"/>
    </source>
</evidence>
<dbReference type="InterPro" id="IPR050570">
    <property type="entry name" value="Cell_wall_metabolism_enzyme"/>
</dbReference>
<organism evidence="2 3">
    <name type="scientific">Agromyces indicus</name>
    <dbReference type="NCBI Taxonomy" id="758919"/>
    <lineage>
        <taxon>Bacteria</taxon>
        <taxon>Bacillati</taxon>
        <taxon>Actinomycetota</taxon>
        <taxon>Actinomycetes</taxon>
        <taxon>Micrococcales</taxon>
        <taxon>Microbacteriaceae</taxon>
        <taxon>Agromyces</taxon>
    </lineage>
</organism>
<comment type="caution">
    <text evidence="2">The sequence shown here is derived from an EMBL/GenBank/DDBJ whole genome shotgun (WGS) entry which is preliminary data.</text>
</comment>
<gene>
    <name evidence="2" type="ORF">RH861_06715</name>
</gene>
<dbReference type="RefSeq" id="WP_310520359.1">
    <property type="nucleotide sequence ID" value="NZ_BAABBS010000002.1"/>
</dbReference>
<dbReference type="Proteomes" id="UP001260072">
    <property type="component" value="Unassembled WGS sequence"/>
</dbReference>
<evidence type="ECO:0000313" key="2">
    <source>
        <dbReference type="EMBL" id="MDR5691753.1"/>
    </source>
</evidence>
<proteinExistence type="predicted"/>
<accession>A0ABU1FJ13</accession>
<dbReference type="InterPro" id="IPR016047">
    <property type="entry name" value="M23ase_b-sheet_dom"/>
</dbReference>
<sequence length="458" mass="46304">MMSATTTTAEPVIEAFGTGVHRLAGADRYETAVAISKRFAAGVPVLYVATGLNFPDGLTAAAAAAKAGGPLLLTRGDAIPEVVRAEIVRLAPKRIVVAGSDAVITPAVYDQLAGLTPQVSRFGGNDRYQTGELVVGSAFTSATEAFIATGADFPDALAASAAAGAIGAPVFLVEGLAQSARSSTITAMKSLGVRTVRIAGSAGAVSEGIARQLSSEGFTVLRHEGADRYLTATAINQAVFRSTSSAVGSAFLATGIEFADALSGAALAGALGSPLYLTRATCIPYPAWNALREMAPPARVILGSTGVVGDAVAQNTACATDWAKPANGRITSTFGPREPICTSGGCTSSFHAGVDLATGCNAPIYAATSGKVSTAGWVGTYGNFIKIAHASSIDTGYAHLVDGGIRVKVGQTVSVGQLIGYSGTTGASTGCHLHFEVYQNGTRIDPVPFLSARGVTLG</sequence>
<dbReference type="EMBL" id="JAVKGS010000002">
    <property type="protein sequence ID" value="MDR5691753.1"/>
    <property type="molecule type" value="Genomic_DNA"/>
</dbReference>
<dbReference type="PANTHER" id="PTHR21666:SF270">
    <property type="entry name" value="MUREIN HYDROLASE ACTIVATOR ENVC"/>
    <property type="match status" value="1"/>
</dbReference>
<name>A0ABU1FJ13_9MICO</name>